<comment type="catalytic activity">
    <reaction evidence="6 7">
        <text>(2S)-2-hydroxy-3-oxobutyl phosphate + 5-amino-6-(D-ribitylamino)uracil = 6,7-dimethyl-8-(1-D-ribityl)lumazine + phosphate + 2 H2O + H(+)</text>
        <dbReference type="Rhea" id="RHEA:26152"/>
        <dbReference type="ChEBI" id="CHEBI:15377"/>
        <dbReference type="ChEBI" id="CHEBI:15378"/>
        <dbReference type="ChEBI" id="CHEBI:15934"/>
        <dbReference type="ChEBI" id="CHEBI:43474"/>
        <dbReference type="ChEBI" id="CHEBI:58201"/>
        <dbReference type="ChEBI" id="CHEBI:58830"/>
        <dbReference type="EC" id="2.5.1.78"/>
    </reaction>
</comment>
<evidence type="ECO:0000256" key="6">
    <source>
        <dbReference type="ARBA" id="ARBA00048785"/>
    </source>
</evidence>
<gene>
    <name evidence="7" type="primary">ribH</name>
    <name evidence="8" type="ORF">DFO77_12322</name>
</gene>
<dbReference type="RefSeq" id="WP_106154513.1">
    <property type="nucleotide sequence ID" value="NZ_PVTS01000021.1"/>
</dbReference>
<dbReference type="EMBL" id="QPIZ01000023">
    <property type="protein sequence ID" value="RCW30197.1"/>
    <property type="molecule type" value="Genomic_DNA"/>
</dbReference>
<dbReference type="UniPathway" id="UPA00275">
    <property type="reaction ID" value="UER00404"/>
</dbReference>
<comment type="function">
    <text evidence="7">Catalyzes the formation of 6,7-dimethyl-8-ribityllumazine by condensation of 5-amino-6-(D-ribitylamino)uracil with 3,4-dihydroxy-2-butanone 4-phosphate. This is the penultimate step in the biosynthesis of riboflavin.</text>
</comment>
<name>A0A2T0X4H7_9BACT</name>
<feature type="binding site" evidence="7">
    <location>
        <position position="122"/>
    </location>
    <ligand>
        <name>5-amino-6-(D-ribitylamino)uracil</name>
        <dbReference type="ChEBI" id="CHEBI:15934"/>
    </ligand>
</feature>
<comment type="caution">
    <text evidence="8">The sequence shown here is derived from an EMBL/GenBank/DDBJ whole genome shotgun (WGS) entry which is preliminary data.</text>
</comment>
<dbReference type="InterPro" id="IPR002180">
    <property type="entry name" value="LS/RS"/>
</dbReference>
<comment type="similarity">
    <text evidence="2 7">Belongs to the DMRL synthase family.</text>
</comment>
<accession>A0A2T0X4H7</accession>
<proteinExistence type="inferred from homology"/>
<protein>
    <recommendedName>
        <fullName evidence="3 7">6,7-dimethyl-8-ribityllumazine synthase</fullName>
        <shortName evidence="7">DMRL synthase</shortName>
        <shortName evidence="7">LS</shortName>
        <shortName evidence="7">Lumazine synthase</shortName>
        <ecNumber evidence="3 7">2.5.1.78</ecNumber>
    </recommendedName>
</protein>
<organism evidence="8 9">
    <name type="scientific">Marinilabilia salmonicolor</name>
    <dbReference type="NCBI Taxonomy" id="989"/>
    <lineage>
        <taxon>Bacteria</taxon>
        <taxon>Pseudomonadati</taxon>
        <taxon>Bacteroidota</taxon>
        <taxon>Bacteroidia</taxon>
        <taxon>Marinilabiliales</taxon>
        <taxon>Marinilabiliaceae</taxon>
        <taxon>Marinilabilia</taxon>
    </lineage>
</organism>
<keyword evidence="4 7" id="KW-0686">Riboflavin biosynthesis</keyword>
<feature type="binding site" evidence="7">
    <location>
        <position position="136"/>
    </location>
    <ligand>
        <name>(2S)-2-hydroxy-3-oxobutyl phosphate</name>
        <dbReference type="ChEBI" id="CHEBI:58830"/>
    </ligand>
</feature>
<reference evidence="8 9" key="1">
    <citation type="submission" date="2018-07" db="EMBL/GenBank/DDBJ databases">
        <title>Freshwater and sediment microbial communities from various areas in North America, analyzing microbe dynamics in response to fracking.</title>
        <authorList>
            <person name="Lamendella R."/>
        </authorList>
    </citation>
    <scope>NUCLEOTIDE SEQUENCE [LARGE SCALE GENOMIC DNA]</scope>
    <source>
        <strain evidence="8 9">160A</strain>
    </source>
</reference>
<dbReference type="Gene3D" id="3.40.50.960">
    <property type="entry name" value="Lumazine/riboflavin synthase"/>
    <property type="match status" value="1"/>
</dbReference>
<dbReference type="GO" id="GO:0005829">
    <property type="term" value="C:cytosol"/>
    <property type="evidence" value="ECO:0007669"/>
    <property type="project" value="TreeGrafter"/>
</dbReference>
<feature type="binding site" evidence="7">
    <location>
        <position position="31"/>
    </location>
    <ligand>
        <name>5-amino-6-(D-ribitylamino)uracil</name>
        <dbReference type="ChEBI" id="CHEBI:15934"/>
    </ligand>
</feature>
<dbReference type="InterPro" id="IPR034964">
    <property type="entry name" value="LS"/>
</dbReference>
<dbReference type="EC" id="2.5.1.78" evidence="3 7"/>
<feature type="active site" description="Proton donor" evidence="7">
    <location>
        <position position="97"/>
    </location>
</feature>
<dbReference type="STRING" id="1168289.GCA_000259075_01885"/>
<dbReference type="Pfam" id="PF00885">
    <property type="entry name" value="DMRL_synthase"/>
    <property type="match status" value="1"/>
</dbReference>
<dbReference type="SUPFAM" id="SSF52121">
    <property type="entry name" value="Lumazine synthase"/>
    <property type="match status" value="1"/>
</dbReference>
<evidence type="ECO:0000256" key="2">
    <source>
        <dbReference type="ARBA" id="ARBA00007424"/>
    </source>
</evidence>
<sequence>MATNLKNLSDYDPTQVPSAEKMKFGIVVSEWNPVITAALMQGARDTLIKEGAKPENIIVAHVPGSFELTHGARQFIKKTDVDAVICLGCVVKGDTPHFDFVCQGVTQGITHLNVKYGKPVIFGVLTTDNQQQAIDRAGGKHGNKGDEAAITAIKMVSLNIELKEK</sequence>
<dbReference type="InterPro" id="IPR036467">
    <property type="entry name" value="LS/RS_sf"/>
</dbReference>
<evidence type="ECO:0000313" key="9">
    <source>
        <dbReference type="Proteomes" id="UP000252733"/>
    </source>
</evidence>
<feature type="binding site" evidence="7">
    <location>
        <begin position="89"/>
        <end position="91"/>
    </location>
    <ligand>
        <name>5-amino-6-(D-ribitylamino)uracil</name>
        <dbReference type="ChEBI" id="CHEBI:15934"/>
    </ligand>
</feature>
<dbReference type="AlphaFoldDB" id="A0A2T0X4H7"/>
<dbReference type="CDD" id="cd09209">
    <property type="entry name" value="Lumazine_synthase-I"/>
    <property type="match status" value="1"/>
</dbReference>
<dbReference type="GO" id="GO:0000906">
    <property type="term" value="F:6,7-dimethyl-8-ribityllumazine synthase activity"/>
    <property type="evidence" value="ECO:0007669"/>
    <property type="project" value="UniProtKB-UniRule"/>
</dbReference>
<dbReference type="HAMAP" id="MF_00178">
    <property type="entry name" value="Lumazine_synth"/>
    <property type="match status" value="1"/>
</dbReference>
<feature type="binding site" evidence="7">
    <location>
        <begin position="65"/>
        <end position="67"/>
    </location>
    <ligand>
        <name>5-amino-6-(D-ribitylamino)uracil</name>
        <dbReference type="ChEBI" id="CHEBI:15934"/>
    </ligand>
</feature>
<evidence type="ECO:0000256" key="3">
    <source>
        <dbReference type="ARBA" id="ARBA00012664"/>
    </source>
</evidence>
<evidence type="ECO:0000313" key="8">
    <source>
        <dbReference type="EMBL" id="RCW30197.1"/>
    </source>
</evidence>
<keyword evidence="9" id="KW-1185">Reference proteome</keyword>
<evidence type="ECO:0000256" key="4">
    <source>
        <dbReference type="ARBA" id="ARBA00022619"/>
    </source>
</evidence>
<comment type="pathway">
    <text evidence="1 7">Cofactor biosynthesis; riboflavin biosynthesis; riboflavin from 2-hydroxy-3-oxobutyl phosphate and 5-amino-6-(D-ribitylamino)uracil: step 1/2.</text>
</comment>
<dbReference type="GO" id="GO:0009349">
    <property type="term" value="C:riboflavin synthase complex"/>
    <property type="evidence" value="ECO:0007669"/>
    <property type="project" value="UniProtKB-UniRule"/>
</dbReference>
<evidence type="ECO:0000256" key="7">
    <source>
        <dbReference type="HAMAP-Rule" id="MF_00178"/>
    </source>
</evidence>
<dbReference type="GO" id="GO:0009231">
    <property type="term" value="P:riboflavin biosynthetic process"/>
    <property type="evidence" value="ECO:0007669"/>
    <property type="project" value="UniProtKB-UniRule"/>
</dbReference>
<dbReference type="Proteomes" id="UP000252733">
    <property type="component" value="Unassembled WGS sequence"/>
</dbReference>
<evidence type="ECO:0000256" key="5">
    <source>
        <dbReference type="ARBA" id="ARBA00022679"/>
    </source>
</evidence>
<evidence type="ECO:0000256" key="1">
    <source>
        <dbReference type="ARBA" id="ARBA00004917"/>
    </source>
</evidence>
<dbReference type="PANTHER" id="PTHR21058">
    <property type="entry name" value="6,7-DIMETHYL-8-RIBITYLLUMAZINE SYNTHASE DMRL SYNTHASE LUMAZINE SYNTHASE"/>
    <property type="match status" value="1"/>
</dbReference>
<dbReference type="PANTHER" id="PTHR21058:SF0">
    <property type="entry name" value="6,7-DIMETHYL-8-RIBITYLLUMAZINE SYNTHASE"/>
    <property type="match status" value="1"/>
</dbReference>
<dbReference type="NCBIfam" id="TIGR00114">
    <property type="entry name" value="lumazine-synth"/>
    <property type="match status" value="1"/>
</dbReference>
<dbReference type="OrthoDB" id="9809709at2"/>
<feature type="binding site" evidence="7">
    <location>
        <begin position="94"/>
        <end position="95"/>
    </location>
    <ligand>
        <name>(2S)-2-hydroxy-3-oxobutyl phosphate</name>
        <dbReference type="ChEBI" id="CHEBI:58830"/>
    </ligand>
</feature>
<keyword evidence="5 7" id="KW-0808">Transferase</keyword>